<accession>A0A5N3UK87</accession>
<keyword evidence="2" id="KW-0812">Transmembrane</keyword>
<feature type="non-terminal residue" evidence="4">
    <location>
        <position position="118"/>
    </location>
</feature>
<dbReference type="Proteomes" id="UP000326062">
    <property type="component" value="Unassembled WGS sequence"/>
</dbReference>
<proteinExistence type="predicted"/>
<dbReference type="Gene3D" id="2.60.40.10">
    <property type="entry name" value="Immunoglobulins"/>
    <property type="match status" value="1"/>
</dbReference>
<evidence type="ECO:0000256" key="1">
    <source>
        <dbReference type="ARBA" id="ARBA00004370"/>
    </source>
</evidence>
<evidence type="ECO:0000313" key="5">
    <source>
        <dbReference type="Proteomes" id="UP000326062"/>
    </source>
</evidence>
<organism evidence="4 5">
    <name type="scientific">Muntiacus reevesi</name>
    <name type="common">Reeves' muntjac</name>
    <name type="synonym">Cervus reevesi</name>
    <dbReference type="NCBI Taxonomy" id="9886"/>
    <lineage>
        <taxon>Eukaryota</taxon>
        <taxon>Metazoa</taxon>
        <taxon>Chordata</taxon>
        <taxon>Craniata</taxon>
        <taxon>Vertebrata</taxon>
        <taxon>Euteleostomi</taxon>
        <taxon>Mammalia</taxon>
        <taxon>Eutheria</taxon>
        <taxon>Laurasiatheria</taxon>
        <taxon>Artiodactyla</taxon>
        <taxon>Ruminantia</taxon>
        <taxon>Pecora</taxon>
        <taxon>Cervidae</taxon>
        <taxon>Muntiacinae</taxon>
        <taxon>Muntiacus</taxon>
    </lineage>
</organism>
<dbReference type="EMBL" id="VCEB01017849">
    <property type="protein sequence ID" value="KAB0336976.1"/>
    <property type="molecule type" value="Genomic_DNA"/>
</dbReference>
<dbReference type="GO" id="GO:0005886">
    <property type="term" value="C:plasma membrane"/>
    <property type="evidence" value="ECO:0007669"/>
    <property type="project" value="TreeGrafter"/>
</dbReference>
<protein>
    <submittedName>
        <fullName evidence="4">Uncharacterized protein</fullName>
    </submittedName>
</protein>
<comment type="subcellular location">
    <subcellularLocation>
        <location evidence="1">Membrane</location>
    </subcellularLocation>
</comment>
<dbReference type="InterPro" id="IPR050671">
    <property type="entry name" value="CD300_family_receptors"/>
</dbReference>
<dbReference type="PANTHER" id="PTHR11860:SF115">
    <property type="entry name" value="IMMUNOGLOBULIN SUBTYPE DOMAIN-CONTAINING PROTEIN"/>
    <property type="match status" value="1"/>
</dbReference>
<comment type="caution">
    <text evidence="4">The sequence shown here is derived from an EMBL/GenBank/DDBJ whole genome shotgun (WGS) entry which is preliminary data.</text>
</comment>
<reference evidence="4 5" key="1">
    <citation type="submission" date="2019-06" db="EMBL/GenBank/DDBJ databases">
        <title>Discovery of a novel chromosome fission-fusion reversal in muntjac.</title>
        <authorList>
            <person name="Mudd A.B."/>
            <person name="Bredeson J.V."/>
            <person name="Baum R."/>
            <person name="Hockemeyer D."/>
            <person name="Rokhsar D.S."/>
        </authorList>
    </citation>
    <scope>NUCLEOTIDE SEQUENCE [LARGE SCALE GENOMIC DNA]</scope>
    <source>
        <strain evidence="4">UCam_UCB_Mr</strain>
        <tissue evidence="4">Fibroblast cell line</tissue>
    </source>
</reference>
<dbReference type="InterPro" id="IPR036179">
    <property type="entry name" value="Ig-like_dom_sf"/>
</dbReference>
<keyword evidence="3" id="KW-0472">Membrane</keyword>
<dbReference type="SUPFAM" id="SSF48726">
    <property type="entry name" value="Immunoglobulin"/>
    <property type="match status" value="1"/>
</dbReference>
<name>A0A5N3UK87_MUNRE</name>
<dbReference type="GO" id="GO:0004888">
    <property type="term" value="F:transmembrane signaling receptor activity"/>
    <property type="evidence" value="ECO:0007669"/>
    <property type="project" value="TreeGrafter"/>
</dbReference>
<dbReference type="PANTHER" id="PTHR11860">
    <property type="entry name" value="POLYMERIC-IMMUNOGLOBULIN RECEPTOR"/>
    <property type="match status" value="1"/>
</dbReference>
<evidence type="ECO:0000256" key="2">
    <source>
        <dbReference type="ARBA" id="ARBA00022692"/>
    </source>
</evidence>
<gene>
    <name evidence="4" type="ORF">FD755_025787</name>
</gene>
<evidence type="ECO:0000256" key="3">
    <source>
        <dbReference type="ARBA" id="ARBA00023136"/>
    </source>
</evidence>
<keyword evidence="5" id="KW-1185">Reference proteome</keyword>
<dbReference type="InterPro" id="IPR013783">
    <property type="entry name" value="Ig-like_fold"/>
</dbReference>
<evidence type="ECO:0000313" key="4">
    <source>
        <dbReference type="EMBL" id="KAB0336976.1"/>
    </source>
</evidence>
<dbReference type="AlphaFoldDB" id="A0A5N3UK87"/>
<sequence length="118" mass="13426">MRIHSQGDTGRGVWTWAILLMPFPHTRRPQGLTFGWTRLCFPGCLSLSGPSRVTGIMGGSLSVECRYEEKFINNAKYWCKSPCMLLRKIVETKKPEREARKGRVSIKDHPANLTFTVT</sequence>